<dbReference type="Pfam" id="PF00566">
    <property type="entry name" value="RabGAP-TBC"/>
    <property type="match status" value="1"/>
</dbReference>
<dbReference type="Proteomes" id="UP000005220">
    <property type="component" value="Chromosome 8"/>
</dbReference>
<dbReference type="PANTHER" id="PTHR22957:SF27">
    <property type="entry name" value="TBC1 DOMAIN FAMILY MEMBER 13"/>
    <property type="match status" value="1"/>
</dbReference>
<dbReference type="RefSeq" id="XP_003958905.1">
    <property type="nucleotide sequence ID" value="XM_003958856.1"/>
</dbReference>
<dbReference type="OrthoDB" id="27140at2759"/>
<dbReference type="PROSITE" id="PS50086">
    <property type="entry name" value="TBC_RABGAP"/>
    <property type="match status" value="1"/>
</dbReference>
<dbReference type="InParanoid" id="H2AYJ3"/>
<dbReference type="GeneID" id="13887766"/>
<accession>H2AYJ3</accession>
<feature type="domain" description="Rab-GAP TBC" evidence="1">
    <location>
        <begin position="36"/>
        <end position="306"/>
    </location>
</feature>
<dbReference type="PANTHER" id="PTHR22957">
    <property type="entry name" value="TBC1 DOMAIN FAMILY MEMBER GTPASE-ACTIVATING PROTEIN"/>
    <property type="match status" value="1"/>
</dbReference>
<dbReference type="GO" id="GO:0005096">
    <property type="term" value="F:GTPase activator activity"/>
    <property type="evidence" value="ECO:0007669"/>
    <property type="project" value="EnsemblFungi"/>
</dbReference>
<evidence type="ECO:0000259" key="1">
    <source>
        <dbReference type="PROSITE" id="PS50086"/>
    </source>
</evidence>
<dbReference type="HOGENOM" id="CLU_033840_0_0_1"/>
<dbReference type="InterPro" id="IPR000195">
    <property type="entry name" value="Rab-GAP-TBC_dom"/>
</dbReference>
<organism evidence="2 3">
    <name type="scientific">Kazachstania africana (strain ATCC 22294 / BCRC 22015 / CBS 2517 / CECT 1963 / NBRC 1671 / NRRL Y-8276)</name>
    <name type="common">Yeast</name>
    <name type="synonym">Kluyveromyces africanus</name>
    <dbReference type="NCBI Taxonomy" id="1071382"/>
    <lineage>
        <taxon>Eukaryota</taxon>
        <taxon>Fungi</taxon>
        <taxon>Dikarya</taxon>
        <taxon>Ascomycota</taxon>
        <taxon>Saccharomycotina</taxon>
        <taxon>Saccharomycetes</taxon>
        <taxon>Saccharomycetales</taxon>
        <taxon>Saccharomycetaceae</taxon>
        <taxon>Kazachstania</taxon>
    </lineage>
</organism>
<dbReference type="EMBL" id="HE650828">
    <property type="protein sequence ID" value="CCF59770.1"/>
    <property type="molecule type" value="Genomic_DNA"/>
</dbReference>
<dbReference type="GO" id="GO:0006886">
    <property type="term" value="P:intracellular protein transport"/>
    <property type="evidence" value="ECO:0007669"/>
    <property type="project" value="TreeGrafter"/>
</dbReference>
<dbReference type="STRING" id="1071382.H2AYJ3"/>
<evidence type="ECO:0000313" key="3">
    <source>
        <dbReference type="Proteomes" id="UP000005220"/>
    </source>
</evidence>
<protein>
    <recommendedName>
        <fullName evidence="1">Rab-GAP TBC domain-containing protein</fullName>
    </recommendedName>
</protein>
<dbReference type="eggNOG" id="KOG1091">
    <property type="taxonomic scope" value="Eukaryota"/>
</dbReference>
<dbReference type="AlphaFoldDB" id="H2AYJ3"/>
<dbReference type="KEGG" id="kaf:KAFR_0H03600"/>
<dbReference type="GO" id="GO:0005802">
    <property type="term" value="C:trans-Golgi network"/>
    <property type="evidence" value="ECO:0007669"/>
    <property type="project" value="EnsemblFungi"/>
</dbReference>
<dbReference type="SMART" id="SM00164">
    <property type="entry name" value="TBC"/>
    <property type="match status" value="1"/>
</dbReference>
<dbReference type="Gene3D" id="1.10.472.80">
    <property type="entry name" value="Ypt/Rab-GAP domain of gyp1p, domain 3"/>
    <property type="match status" value="1"/>
</dbReference>
<sequence>MAELVQRIIKKYSTREQLIANGVWKNELYTFSNDQILSRKARGWLWKSLLLHVDEGDYNDVRHEDYELIAIPDISAEKTATDDATVGSVSQHRGTSRVPTGLKKITNGIKKLTPREVHTHPLHSAEDPNGNDGDMSLEDTLEIIDLDLSRLLLDEIFQKSEVHSQMKQIMLSYLVLSNRSGLPLTEQRFSYKQGYHEILGVIYLQLHSLVSSHANTSKATLVIYSKLMNQLAPTFYNETNLLNWEKNYFIPILQVVSPSLYTIFYNKRLNAHSNLIWLIRWTRLLFIRELSMNDSLILWDHILTFNYQLKILMTCIIIMLLTNVHDEISMIDSHDNDDLIEFMLHFKDDYAKKKIDILSICKISGTLCELWSYKNLNGMKSIVTDFMKANNKSIDPNRQRIENKLRQRVARSLNK</sequence>
<reference evidence="2 3" key="1">
    <citation type="journal article" date="2011" name="Proc. Natl. Acad. Sci. U.S.A.">
        <title>Evolutionary erosion of yeast sex chromosomes by mating-type switching accidents.</title>
        <authorList>
            <person name="Gordon J.L."/>
            <person name="Armisen D."/>
            <person name="Proux-Wera E."/>
            <person name="Oheigeartaigh S.S."/>
            <person name="Byrne K.P."/>
            <person name="Wolfe K.H."/>
        </authorList>
    </citation>
    <scope>NUCLEOTIDE SEQUENCE [LARGE SCALE GENOMIC DNA]</scope>
    <source>
        <strain evidence="3">ATCC 22294 / BCRC 22015 / CBS 2517 / CECT 1963 / NBRC 1671 / NRRL Y-8276</strain>
    </source>
</reference>
<gene>
    <name evidence="2" type="primary">KAFR0H03600</name>
    <name evidence="2" type="ORF">KAFR_0H03600</name>
</gene>
<proteinExistence type="predicted"/>
<dbReference type="InterPro" id="IPR035969">
    <property type="entry name" value="Rab-GAP_TBC_sf"/>
</dbReference>
<evidence type="ECO:0000313" key="2">
    <source>
        <dbReference type="EMBL" id="CCF59770.1"/>
    </source>
</evidence>
<dbReference type="FunCoup" id="H2AYJ3">
    <property type="interactions" value="56"/>
</dbReference>
<name>H2AYJ3_KAZAF</name>
<keyword evidence="3" id="KW-1185">Reference proteome</keyword>
<dbReference type="GO" id="GO:0005768">
    <property type="term" value="C:endosome"/>
    <property type="evidence" value="ECO:0007669"/>
    <property type="project" value="EnsemblFungi"/>
</dbReference>
<dbReference type="SUPFAM" id="SSF47923">
    <property type="entry name" value="Ypt/Rab-GAP domain of gyp1p"/>
    <property type="match status" value="2"/>
</dbReference>